<dbReference type="AlphaFoldDB" id="Q5Z576"/>
<reference evidence="2" key="1">
    <citation type="submission" date="2002-09" db="EMBL/GenBank/DDBJ databases">
        <title>Oryza sativa nipponbare(GA3) genomic DNA, chromosome 6, BAC clone:B1066D09.</title>
        <authorList>
            <person name="Sasaki T."/>
            <person name="Matsumoto T."/>
            <person name="Katayose Y."/>
        </authorList>
    </citation>
    <scope>NUCLEOTIDE SEQUENCE</scope>
</reference>
<protein>
    <submittedName>
        <fullName evidence="2">Uncharacterized protein</fullName>
    </submittedName>
</protein>
<dbReference type="EMBL" id="AP006860">
    <property type="protein sequence ID" value="BAD69405.1"/>
    <property type="molecule type" value="Genomic_DNA"/>
</dbReference>
<dbReference type="Proteomes" id="UP000000763">
    <property type="component" value="Chromosome 6"/>
</dbReference>
<proteinExistence type="predicted"/>
<organism evidence="2 4">
    <name type="scientific">Oryza sativa subsp. japonica</name>
    <name type="common">Rice</name>
    <dbReference type="NCBI Taxonomy" id="39947"/>
    <lineage>
        <taxon>Eukaryota</taxon>
        <taxon>Viridiplantae</taxon>
        <taxon>Streptophyta</taxon>
        <taxon>Embryophyta</taxon>
        <taxon>Tracheophyta</taxon>
        <taxon>Spermatophyta</taxon>
        <taxon>Magnoliopsida</taxon>
        <taxon>Liliopsida</taxon>
        <taxon>Poales</taxon>
        <taxon>Poaceae</taxon>
        <taxon>BOP clade</taxon>
        <taxon>Oryzoideae</taxon>
        <taxon>Oryzeae</taxon>
        <taxon>Oryzinae</taxon>
        <taxon>Oryza</taxon>
        <taxon>Oryza sativa</taxon>
    </lineage>
</organism>
<evidence type="ECO:0000313" key="3">
    <source>
        <dbReference type="EMBL" id="BAD69405.1"/>
    </source>
</evidence>
<sequence>MVKTSTEHFASLSYGLCARKLVELRGWSGRCPADEQEGFRVWSRQLGSALGHRLGSLLASPAAIAGRPPCECGAMGHPSRRPHWLSGLAMAQLPLPRADFPPPPFEIRLRPAFACAHSRVADRPVAAASALAAYAAQPPMPPCRSPPPLLHCCRAIVAALAVQLPSPSVAEAPGRPGSPSSPPKLGSSRSLPASLGVAPPNPTLEMNSGGRVDAQVPRNRALVLSSPFPPFLAAGFRRRDSPSPAVFRHIRAVVSLPLVHPIVPPGHVAAMKVPRRRQLGRTGSS</sequence>
<reference evidence="4" key="4">
    <citation type="journal article" date="2008" name="Nucleic Acids Res.">
        <title>The rice annotation project database (RAP-DB): 2008 update.</title>
        <authorList>
            <consortium name="The rice annotation project (RAP)"/>
        </authorList>
    </citation>
    <scope>GENOME REANNOTATION</scope>
    <source>
        <strain evidence="4">cv. Nipponbare</strain>
    </source>
</reference>
<accession>Q5Z576</accession>
<evidence type="ECO:0000313" key="2">
    <source>
        <dbReference type="EMBL" id="BAD54650.1"/>
    </source>
</evidence>
<name>Q5Z576_ORYSJ</name>
<gene>
    <name evidence="3" type="ORF">B1026E06.49</name>
    <name evidence="2" type="ORF">B1066D09.35</name>
</gene>
<feature type="region of interest" description="Disordered" evidence="1">
    <location>
        <begin position="168"/>
        <end position="209"/>
    </location>
</feature>
<reference evidence="3" key="2">
    <citation type="submission" date="2004-05" db="EMBL/GenBank/DDBJ databases">
        <title>Oryza sativa nipponbare(GA3) genomic DNA, chromosome 6, BAC clone:B1026E06.</title>
        <authorList>
            <person name="Sasaki T."/>
            <person name="Matsumoto T."/>
            <person name="Fujisawa M."/>
        </authorList>
    </citation>
    <scope>NUCLEOTIDE SEQUENCE</scope>
</reference>
<reference evidence="4" key="3">
    <citation type="journal article" date="2005" name="Nature">
        <title>The map-based sequence of the rice genome.</title>
        <authorList>
            <consortium name="International rice genome sequencing project (IRGSP)"/>
            <person name="Matsumoto T."/>
            <person name="Wu J."/>
            <person name="Kanamori H."/>
            <person name="Katayose Y."/>
            <person name="Fujisawa M."/>
            <person name="Namiki N."/>
            <person name="Mizuno H."/>
            <person name="Yamamoto K."/>
            <person name="Antonio B.A."/>
            <person name="Baba T."/>
            <person name="Sakata K."/>
            <person name="Nagamura Y."/>
            <person name="Aoki H."/>
            <person name="Arikawa K."/>
            <person name="Arita K."/>
            <person name="Bito T."/>
            <person name="Chiden Y."/>
            <person name="Fujitsuka N."/>
            <person name="Fukunaka R."/>
            <person name="Hamada M."/>
            <person name="Harada C."/>
            <person name="Hayashi A."/>
            <person name="Hijishita S."/>
            <person name="Honda M."/>
            <person name="Hosokawa S."/>
            <person name="Ichikawa Y."/>
            <person name="Idonuma A."/>
            <person name="Iijima M."/>
            <person name="Ikeda M."/>
            <person name="Ikeno M."/>
            <person name="Ito K."/>
            <person name="Ito S."/>
            <person name="Ito T."/>
            <person name="Ito Y."/>
            <person name="Ito Y."/>
            <person name="Iwabuchi A."/>
            <person name="Kamiya K."/>
            <person name="Karasawa W."/>
            <person name="Kurita K."/>
            <person name="Katagiri S."/>
            <person name="Kikuta A."/>
            <person name="Kobayashi H."/>
            <person name="Kobayashi N."/>
            <person name="Machita K."/>
            <person name="Maehara T."/>
            <person name="Masukawa M."/>
            <person name="Mizubayashi T."/>
            <person name="Mukai Y."/>
            <person name="Nagasaki H."/>
            <person name="Nagata Y."/>
            <person name="Naito S."/>
            <person name="Nakashima M."/>
            <person name="Nakama Y."/>
            <person name="Nakamichi Y."/>
            <person name="Nakamura M."/>
            <person name="Meguro A."/>
            <person name="Negishi M."/>
            <person name="Ohta I."/>
            <person name="Ohta T."/>
            <person name="Okamoto M."/>
            <person name="Ono N."/>
            <person name="Saji S."/>
            <person name="Sakaguchi M."/>
            <person name="Sakai K."/>
            <person name="Shibata M."/>
            <person name="Shimokawa T."/>
            <person name="Song J."/>
            <person name="Takazaki Y."/>
            <person name="Terasawa K."/>
            <person name="Tsugane M."/>
            <person name="Tsuji K."/>
            <person name="Ueda S."/>
            <person name="Waki K."/>
            <person name="Yamagata H."/>
            <person name="Yamamoto M."/>
            <person name="Yamamoto S."/>
            <person name="Yamane H."/>
            <person name="Yoshiki S."/>
            <person name="Yoshihara R."/>
            <person name="Yukawa K."/>
            <person name="Zhong H."/>
            <person name="Yano M."/>
            <person name="Yuan Q."/>
            <person name="Ouyang S."/>
            <person name="Liu J."/>
            <person name="Jones K.M."/>
            <person name="Gansberger K."/>
            <person name="Moffat K."/>
            <person name="Hill J."/>
            <person name="Bera J."/>
            <person name="Fadrosh D."/>
            <person name="Jin S."/>
            <person name="Johri S."/>
            <person name="Kim M."/>
            <person name="Overton L."/>
            <person name="Reardon M."/>
            <person name="Tsitrin T."/>
            <person name="Vuong H."/>
            <person name="Weaver B."/>
            <person name="Ciecko A."/>
            <person name="Tallon L."/>
            <person name="Jackson J."/>
            <person name="Pai G."/>
            <person name="Aken S.V."/>
            <person name="Utterback T."/>
            <person name="Reidmuller S."/>
            <person name="Feldblyum T."/>
            <person name="Hsiao J."/>
            <person name="Zismann V."/>
            <person name="Iobst S."/>
            <person name="de Vazeille A.R."/>
            <person name="Buell C.R."/>
            <person name="Ying K."/>
            <person name="Li Y."/>
            <person name="Lu T."/>
            <person name="Huang Y."/>
            <person name="Zhao Q."/>
            <person name="Feng Q."/>
            <person name="Zhang L."/>
            <person name="Zhu J."/>
            <person name="Weng Q."/>
            <person name="Mu J."/>
            <person name="Lu Y."/>
            <person name="Fan D."/>
            <person name="Liu Y."/>
            <person name="Guan J."/>
            <person name="Zhang Y."/>
            <person name="Yu S."/>
            <person name="Liu X."/>
            <person name="Zhang Y."/>
            <person name="Hong G."/>
            <person name="Han B."/>
            <person name="Choisne N."/>
            <person name="Demange N."/>
            <person name="Orjeda G."/>
            <person name="Samain S."/>
            <person name="Cattolico L."/>
            <person name="Pelletier E."/>
            <person name="Couloux A."/>
            <person name="Segurens B."/>
            <person name="Wincker P."/>
            <person name="D'Hont A."/>
            <person name="Scarpelli C."/>
            <person name="Weissenbach J."/>
            <person name="Salanoubat M."/>
            <person name="Quetier F."/>
            <person name="Yu Y."/>
            <person name="Kim H.R."/>
            <person name="Rambo T."/>
            <person name="Currie J."/>
            <person name="Collura K."/>
            <person name="Luo M."/>
            <person name="Yang T."/>
            <person name="Ammiraju J.S.S."/>
            <person name="Engler F."/>
            <person name="Soderlund C."/>
            <person name="Wing R.A."/>
            <person name="Palmer L.E."/>
            <person name="de la Bastide M."/>
            <person name="Spiegel L."/>
            <person name="Nascimento L."/>
            <person name="Zutavern T."/>
            <person name="O'Shaughnessy A."/>
            <person name="Dike S."/>
            <person name="Dedhia N."/>
            <person name="Preston R."/>
            <person name="Balija V."/>
            <person name="McCombie W.R."/>
            <person name="Chow T."/>
            <person name="Chen H."/>
            <person name="Chung M."/>
            <person name="Chen C."/>
            <person name="Shaw J."/>
            <person name="Wu H."/>
            <person name="Hsiao K."/>
            <person name="Chao Y."/>
            <person name="Chu M."/>
            <person name="Cheng C."/>
            <person name="Hour A."/>
            <person name="Lee P."/>
            <person name="Lin S."/>
            <person name="Lin Y."/>
            <person name="Liou J."/>
            <person name="Liu S."/>
            <person name="Hsing Y."/>
            <person name="Raghuvanshi S."/>
            <person name="Mohanty A."/>
            <person name="Bharti A.K."/>
            <person name="Gaur A."/>
            <person name="Gupta V."/>
            <person name="Kumar D."/>
            <person name="Ravi V."/>
            <person name="Vij S."/>
            <person name="Kapur A."/>
            <person name="Khurana P."/>
            <person name="Khurana P."/>
            <person name="Khurana J.P."/>
            <person name="Tyagi A.K."/>
            <person name="Gaikwad K."/>
            <person name="Singh A."/>
            <person name="Dalal V."/>
            <person name="Srivastava S."/>
            <person name="Dixit A."/>
            <person name="Pal A.K."/>
            <person name="Ghazi I.A."/>
            <person name="Yadav M."/>
            <person name="Pandit A."/>
            <person name="Bhargava A."/>
            <person name="Sureshbabu K."/>
            <person name="Batra K."/>
            <person name="Sharma T.R."/>
            <person name="Mohapatra T."/>
            <person name="Singh N.K."/>
            <person name="Messing J."/>
            <person name="Nelson A.B."/>
            <person name="Fuks G."/>
            <person name="Kavchok S."/>
            <person name="Keizer G."/>
            <person name="Linton E."/>
            <person name="Llaca V."/>
            <person name="Song R."/>
            <person name="Tanyolac B."/>
            <person name="Young S."/>
            <person name="Ho-Il K."/>
            <person name="Hahn J.H."/>
            <person name="Sangsakoo G."/>
            <person name="Vanavichit A."/>
            <person name="de Mattos Luiz.A.T."/>
            <person name="Zimmer P.D."/>
            <person name="Malone G."/>
            <person name="Dellagostin O."/>
            <person name="de Oliveira A.C."/>
            <person name="Bevan M."/>
            <person name="Bancroft I."/>
            <person name="Minx P."/>
            <person name="Cordum H."/>
            <person name="Wilson R."/>
            <person name="Cheng Z."/>
            <person name="Jin W."/>
            <person name="Jiang J."/>
            <person name="Leong S.A."/>
            <person name="Iwama H."/>
            <person name="Gojobori T."/>
            <person name="Itoh T."/>
            <person name="Niimura Y."/>
            <person name="Fujii Y."/>
            <person name="Habara T."/>
            <person name="Sakai H."/>
            <person name="Sato Y."/>
            <person name="Wilson G."/>
            <person name="Kumar K."/>
            <person name="McCouch S."/>
            <person name="Juretic N."/>
            <person name="Hoen D."/>
            <person name="Wright S."/>
            <person name="Bruskiewich R."/>
            <person name="Bureau T."/>
            <person name="Miyao A."/>
            <person name="Hirochika H."/>
            <person name="Nishikawa T."/>
            <person name="Kadowaki K."/>
            <person name="Sugiura M."/>
            <person name="Burr B."/>
            <person name="Sasaki T."/>
        </authorList>
    </citation>
    <scope>NUCLEOTIDE SEQUENCE [LARGE SCALE GENOMIC DNA]</scope>
    <source>
        <strain evidence="4">cv. Nipponbare</strain>
    </source>
</reference>
<evidence type="ECO:0000313" key="4">
    <source>
        <dbReference type="Proteomes" id="UP000000763"/>
    </source>
</evidence>
<dbReference type="EMBL" id="AP005761">
    <property type="protein sequence ID" value="BAD54650.1"/>
    <property type="molecule type" value="Genomic_DNA"/>
</dbReference>
<evidence type="ECO:0000256" key="1">
    <source>
        <dbReference type="SAM" id="MobiDB-lite"/>
    </source>
</evidence>
<feature type="compositionally biased region" description="Low complexity" evidence="1">
    <location>
        <begin position="173"/>
        <end position="192"/>
    </location>
</feature>